<evidence type="ECO:0000313" key="2">
    <source>
        <dbReference type="Proteomes" id="UP000502345"/>
    </source>
</evidence>
<sequence>MMQVMPNFVAMRAGARPEGWMLYGNRLWVQSPRKVMVHPTPDDSIPLGFIADMTTNVVHGRLVCVSIRVTSEQDGEVTSDGLRRIPIANWVEQAARKLGIVRELEQQPDGTFTPVEFRMPDPHFADDGMTDEALESISRIYAFCMATGQKPTGVLERQFGMPRPTASRWISIARKRGILSDAHEFVRDAEDLISRDKFIRYSVPLEEFNRGR</sequence>
<gene>
    <name evidence="1" type="ORF">G9444_3860</name>
</gene>
<proteinExistence type="predicted"/>
<accession>A0A6G9CW28</accession>
<protein>
    <submittedName>
        <fullName evidence="1">Uncharacterized protein</fullName>
    </submittedName>
</protein>
<reference evidence="1 2" key="1">
    <citation type="submission" date="2020-03" db="EMBL/GenBank/DDBJ databases">
        <title>Screen low temperature-resistant strains for efficient degradation of petroleum hydrocarbons under the low temperature.</title>
        <authorList>
            <person name="Wang Y."/>
            <person name="Chen J."/>
        </authorList>
    </citation>
    <scope>NUCLEOTIDE SEQUENCE [LARGE SCALE GENOMIC DNA]</scope>
    <source>
        <strain evidence="1 2">KB1</strain>
    </source>
</reference>
<name>A0A6G9CW28_RHOER</name>
<dbReference type="EMBL" id="CP050124">
    <property type="protein sequence ID" value="QIP41104.1"/>
    <property type="molecule type" value="Genomic_DNA"/>
</dbReference>
<dbReference type="Proteomes" id="UP000502345">
    <property type="component" value="Chromosome"/>
</dbReference>
<dbReference type="AlphaFoldDB" id="A0A6G9CW28"/>
<evidence type="ECO:0000313" key="1">
    <source>
        <dbReference type="EMBL" id="QIP41104.1"/>
    </source>
</evidence>
<organism evidence="1 2">
    <name type="scientific">Rhodococcus erythropolis</name>
    <name type="common">Arthrobacter picolinophilus</name>
    <dbReference type="NCBI Taxonomy" id="1833"/>
    <lineage>
        <taxon>Bacteria</taxon>
        <taxon>Bacillati</taxon>
        <taxon>Actinomycetota</taxon>
        <taxon>Actinomycetes</taxon>
        <taxon>Mycobacteriales</taxon>
        <taxon>Nocardiaceae</taxon>
        <taxon>Rhodococcus</taxon>
        <taxon>Rhodococcus erythropolis group</taxon>
    </lineage>
</organism>